<dbReference type="OrthoDB" id="1749844at2759"/>
<dbReference type="AlphaFoldDB" id="A0A1U8IT89"/>
<organism evidence="1 2">
    <name type="scientific">Gossypium hirsutum</name>
    <name type="common">Upland cotton</name>
    <name type="synonym">Gossypium mexicanum</name>
    <dbReference type="NCBI Taxonomy" id="3635"/>
    <lineage>
        <taxon>Eukaryota</taxon>
        <taxon>Viridiplantae</taxon>
        <taxon>Streptophyta</taxon>
        <taxon>Embryophyta</taxon>
        <taxon>Tracheophyta</taxon>
        <taxon>Spermatophyta</taxon>
        <taxon>Magnoliopsida</taxon>
        <taxon>eudicotyledons</taxon>
        <taxon>Gunneridae</taxon>
        <taxon>Pentapetalae</taxon>
        <taxon>rosids</taxon>
        <taxon>malvids</taxon>
        <taxon>Malvales</taxon>
        <taxon>Malvaceae</taxon>
        <taxon>Malvoideae</taxon>
        <taxon>Gossypium</taxon>
    </lineage>
</organism>
<dbReference type="RefSeq" id="XP_016681285.1">
    <property type="nucleotide sequence ID" value="XM_016825796.1"/>
</dbReference>
<accession>A0A1U8IT89</accession>
<dbReference type="KEGG" id="ghi:107900087"/>
<evidence type="ECO:0000313" key="2">
    <source>
        <dbReference type="RefSeq" id="XP_016681285.1"/>
    </source>
</evidence>
<dbReference type="PaxDb" id="3635-A0A1U8IT89"/>
<dbReference type="Pfam" id="PF08284">
    <property type="entry name" value="RVP_2"/>
    <property type="match status" value="1"/>
</dbReference>
<proteinExistence type="predicted"/>
<name>A0A1U8IT89_GOSHI</name>
<dbReference type="Gene3D" id="2.40.70.10">
    <property type="entry name" value="Acid Proteases"/>
    <property type="match status" value="1"/>
</dbReference>
<dbReference type="InterPro" id="IPR043502">
    <property type="entry name" value="DNA/RNA_pol_sf"/>
</dbReference>
<evidence type="ECO:0000313" key="1">
    <source>
        <dbReference type="Proteomes" id="UP000818029"/>
    </source>
</evidence>
<reference evidence="2" key="2">
    <citation type="submission" date="2025-08" db="UniProtKB">
        <authorList>
            <consortium name="RefSeq"/>
        </authorList>
    </citation>
    <scope>IDENTIFICATION</scope>
</reference>
<protein>
    <submittedName>
        <fullName evidence="2">Uncharacterized protein</fullName>
    </submittedName>
</protein>
<dbReference type="SUPFAM" id="SSF56672">
    <property type="entry name" value="DNA/RNA polymerases"/>
    <property type="match status" value="1"/>
</dbReference>
<dbReference type="PANTHER" id="PTHR15503:SF45">
    <property type="entry name" value="RNA-DIRECTED DNA POLYMERASE HOMOLOG"/>
    <property type="match status" value="1"/>
</dbReference>
<dbReference type="Gene3D" id="3.10.10.10">
    <property type="entry name" value="HIV Type 1 Reverse Transcriptase, subunit A, domain 1"/>
    <property type="match status" value="1"/>
</dbReference>
<reference evidence="1" key="1">
    <citation type="journal article" date="2020" name="Nat. Genet.">
        <title>Genomic diversifications of five Gossypium allopolyploid species and their impact on cotton improvement.</title>
        <authorList>
            <person name="Chen Z.J."/>
            <person name="Sreedasyam A."/>
            <person name="Ando A."/>
            <person name="Song Q."/>
            <person name="De Santiago L.M."/>
            <person name="Hulse-Kemp A.M."/>
            <person name="Ding M."/>
            <person name="Ye W."/>
            <person name="Kirkbride R.C."/>
            <person name="Jenkins J."/>
            <person name="Plott C."/>
            <person name="Lovell J."/>
            <person name="Lin Y.M."/>
            <person name="Vaughn R."/>
            <person name="Liu B."/>
            <person name="Simpson S."/>
            <person name="Scheffler B.E."/>
            <person name="Wen L."/>
            <person name="Saski C.A."/>
            <person name="Grover C.E."/>
            <person name="Hu G."/>
            <person name="Conover J.L."/>
            <person name="Carlson J.W."/>
            <person name="Shu S."/>
            <person name="Boston L.B."/>
            <person name="Williams M."/>
            <person name="Peterson D.G."/>
            <person name="McGee K."/>
            <person name="Jones D.C."/>
            <person name="Wendel J.F."/>
            <person name="Stelly D.M."/>
            <person name="Grimwood J."/>
            <person name="Schmutz J."/>
        </authorList>
    </citation>
    <scope>NUCLEOTIDE SEQUENCE [LARGE SCALE GENOMIC DNA]</scope>
    <source>
        <strain evidence="1">cv. TM-1</strain>
    </source>
</reference>
<sequence>MELPFYGFNVILGMDWLIEHKAKIDFELKRVTLRSSEGWEAYLACLMGSQDVAKGVCEMRTVKDFPGVFPNELPRLPIDLKVEFTIELYPGSSPVSITPYRMAPKEIRELKIQLQELLDQDFIRPSISP</sequence>
<dbReference type="GeneID" id="107900087"/>
<dbReference type="InterPro" id="IPR032567">
    <property type="entry name" value="RTL1-rel"/>
</dbReference>
<keyword evidence="1" id="KW-1185">Reference proteome</keyword>
<dbReference type="STRING" id="3635.A0A1U8IT89"/>
<dbReference type="Proteomes" id="UP000818029">
    <property type="component" value="Chromosome D06"/>
</dbReference>
<gene>
    <name evidence="2" type="primary">LOC107900087</name>
</gene>
<dbReference type="PANTHER" id="PTHR15503">
    <property type="entry name" value="LDOC1 RELATED"/>
    <property type="match status" value="1"/>
</dbReference>
<dbReference type="InterPro" id="IPR021109">
    <property type="entry name" value="Peptidase_aspartic_dom_sf"/>
</dbReference>